<organism evidence="2 3">
    <name type="scientific">Kitasatospora cystarginea</name>
    <dbReference type="NCBI Taxonomy" id="58350"/>
    <lineage>
        <taxon>Bacteria</taxon>
        <taxon>Bacillati</taxon>
        <taxon>Actinomycetota</taxon>
        <taxon>Actinomycetes</taxon>
        <taxon>Kitasatosporales</taxon>
        <taxon>Streptomycetaceae</taxon>
        <taxon>Kitasatospora</taxon>
    </lineage>
</organism>
<dbReference type="Pfam" id="PF08592">
    <property type="entry name" value="Anthrone_oxy"/>
    <property type="match status" value="1"/>
</dbReference>
<keyword evidence="3" id="KW-1185">Reference proteome</keyword>
<gene>
    <name evidence="2" type="ORF">GCM10010430_69800</name>
</gene>
<feature type="transmembrane region" description="Helical" evidence="1">
    <location>
        <begin position="130"/>
        <end position="150"/>
    </location>
</feature>
<evidence type="ECO:0000256" key="1">
    <source>
        <dbReference type="SAM" id="Phobius"/>
    </source>
</evidence>
<feature type="transmembrane region" description="Helical" evidence="1">
    <location>
        <begin position="53"/>
        <end position="71"/>
    </location>
</feature>
<keyword evidence="1" id="KW-0472">Membrane</keyword>
<name>A0ABN3EWR3_9ACTN</name>
<evidence type="ECO:0000313" key="3">
    <source>
        <dbReference type="Proteomes" id="UP001500305"/>
    </source>
</evidence>
<accession>A0ABN3EWR3</accession>
<reference evidence="2 3" key="1">
    <citation type="journal article" date="2019" name="Int. J. Syst. Evol. Microbiol.">
        <title>The Global Catalogue of Microorganisms (GCM) 10K type strain sequencing project: providing services to taxonomists for standard genome sequencing and annotation.</title>
        <authorList>
            <consortium name="The Broad Institute Genomics Platform"/>
            <consortium name="The Broad Institute Genome Sequencing Center for Infectious Disease"/>
            <person name="Wu L."/>
            <person name="Ma J."/>
        </authorList>
    </citation>
    <scope>NUCLEOTIDE SEQUENCE [LARGE SCALE GENOMIC DNA]</scope>
    <source>
        <strain evidence="2 3">JCM 7356</strain>
    </source>
</reference>
<dbReference type="RefSeq" id="WP_344640586.1">
    <property type="nucleotide sequence ID" value="NZ_BAAATR010000048.1"/>
</dbReference>
<feature type="transmembrane region" description="Helical" evidence="1">
    <location>
        <begin position="78"/>
        <end position="98"/>
    </location>
</feature>
<dbReference type="EMBL" id="BAAATR010000048">
    <property type="protein sequence ID" value="GAA2273909.1"/>
    <property type="molecule type" value="Genomic_DNA"/>
</dbReference>
<sequence length="151" mass="15876">MIAVLSALVLGANGTMAGVLVAVALGIVPAFKGLSPTQYIQVHRLVGRHYDRVMPPLVISCTVADIVLAAVVSGRARIALFVAAALAQLGVSLVSQFANVPINRTVKNTEPQSIGDDWDDPRARWANWHLTRTVLALCAVAANTAGVATLR</sequence>
<dbReference type="Proteomes" id="UP001500305">
    <property type="component" value="Unassembled WGS sequence"/>
</dbReference>
<proteinExistence type="predicted"/>
<comment type="caution">
    <text evidence="2">The sequence shown here is derived from an EMBL/GenBank/DDBJ whole genome shotgun (WGS) entry which is preliminary data.</text>
</comment>
<protein>
    <submittedName>
        <fullName evidence="2">DUF1772 domain-containing protein</fullName>
    </submittedName>
</protein>
<keyword evidence="1" id="KW-1133">Transmembrane helix</keyword>
<keyword evidence="1" id="KW-0812">Transmembrane</keyword>
<dbReference type="InterPro" id="IPR013901">
    <property type="entry name" value="Anthrone_oxy"/>
</dbReference>
<evidence type="ECO:0000313" key="2">
    <source>
        <dbReference type="EMBL" id="GAA2273909.1"/>
    </source>
</evidence>